<keyword evidence="4 6" id="KW-1133">Transmembrane helix</keyword>
<dbReference type="GO" id="GO:0016020">
    <property type="term" value="C:membrane"/>
    <property type="evidence" value="ECO:0007669"/>
    <property type="project" value="UniProtKB-SubCell"/>
</dbReference>
<dbReference type="PROSITE" id="PS50850">
    <property type="entry name" value="MFS"/>
    <property type="match status" value="1"/>
</dbReference>
<dbReference type="PANTHER" id="PTHR23503:SF8">
    <property type="entry name" value="FACILITATED GLUCOSE TRANSPORTER PROTEIN 1"/>
    <property type="match status" value="1"/>
</dbReference>
<dbReference type="WBParaSite" id="nRc.2.0.1.t15074-RA">
    <property type="protein sequence ID" value="nRc.2.0.1.t15074-RA"/>
    <property type="gene ID" value="nRc.2.0.1.g15074"/>
</dbReference>
<dbReference type="AlphaFoldDB" id="A0A915IMI1"/>
<dbReference type="SUPFAM" id="SSF103473">
    <property type="entry name" value="MFS general substrate transporter"/>
    <property type="match status" value="1"/>
</dbReference>
<dbReference type="Proteomes" id="UP000887565">
    <property type="component" value="Unplaced"/>
</dbReference>
<evidence type="ECO:0000256" key="2">
    <source>
        <dbReference type="ARBA" id="ARBA00022448"/>
    </source>
</evidence>
<comment type="subcellular location">
    <subcellularLocation>
        <location evidence="1">Membrane</location>
        <topology evidence="1">Multi-pass membrane protein</topology>
    </subcellularLocation>
</comment>
<dbReference type="InterPro" id="IPR045263">
    <property type="entry name" value="GLUT"/>
</dbReference>
<organism evidence="8 9">
    <name type="scientific">Romanomermis culicivorax</name>
    <name type="common">Nematode worm</name>
    <dbReference type="NCBI Taxonomy" id="13658"/>
    <lineage>
        <taxon>Eukaryota</taxon>
        <taxon>Metazoa</taxon>
        <taxon>Ecdysozoa</taxon>
        <taxon>Nematoda</taxon>
        <taxon>Enoplea</taxon>
        <taxon>Dorylaimia</taxon>
        <taxon>Mermithida</taxon>
        <taxon>Mermithoidea</taxon>
        <taxon>Mermithidae</taxon>
        <taxon>Romanomermis</taxon>
    </lineage>
</organism>
<evidence type="ECO:0000313" key="9">
    <source>
        <dbReference type="WBParaSite" id="nRc.2.0.1.t15074-RA"/>
    </source>
</evidence>
<evidence type="ECO:0000256" key="1">
    <source>
        <dbReference type="ARBA" id="ARBA00004141"/>
    </source>
</evidence>
<evidence type="ECO:0000256" key="3">
    <source>
        <dbReference type="ARBA" id="ARBA00022692"/>
    </source>
</evidence>
<feature type="transmembrane region" description="Helical" evidence="6">
    <location>
        <begin position="91"/>
        <end position="113"/>
    </location>
</feature>
<keyword evidence="3 6" id="KW-0812">Transmembrane</keyword>
<evidence type="ECO:0000256" key="4">
    <source>
        <dbReference type="ARBA" id="ARBA00022989"/>
    </source>
</evidence>
<evidence type="ECO:0000256" key="6">
    <source>
        <dbReference type="SAM" id="Phobius"/>
    </source>
</evidence>
<keyword evidence="5 6" id="KW-0472">Membrane</keyword>
<evidence type="ECO:0000256" key="5">
    <source>
        <dbReference type="ARBA" id="ARBA00023136"/>
    </source>
</evidence>
<feature type="transmembrane region" description="Helical" evidence="6">
    <location>
        <begin position="25"/>
        <end position="45"/>
    </location>
</feature>
<dbReference type="GO" id="GO:0015149">
    <property type="term" value="F:hexose transmembrane transporter activity"/>
    <property type="evidence" value="ECO:0007669"/>
    <property type="project" value="TreeGrafter"/>
</dbReference>
<proteinExistence type="predicted"/>
<keyword evidence="8" id="KW-1185">Reference proteome</keyword>
<feature type="domain" description="Major facilitator superfamily (MFS) profile" evidence="7">
    <location>
        <begin position="1"/>
        <end position="144"/>
    </location>
</feature>
<feature type="transmembrane region" description="Helical" evidence="6">
    <location>
        <begin position="119"/>
        <end position="140"/>
    </location>
</feature>
<dbReference type="InterPro" id="IPR036259">
    <property type="entry name" value="MFS_trans_sf"/>
</dbReference>
<dbReference type="InterPro" id="IPR020846">
    <property type="entry name" value="MFS_dom"/>
</dbReference>
<keyword evidence="2" id="KW-0813">Transport</keyword>
<dbReference type="PANTHER" id="PTHR23503">
    <property type="entry name" value="SOLUTE CARRIER FAMILY 2"/>
    <property type="match status" value="1"/>
</dbReference>
<protein>
    <submittedName>
        <fullName evidence="9">Major facilitator superfamily (MFS) profile domain-containing protein</fullName>
    </submittedName>
</protein>
<sequence>MVVNVLMTLVSTAVVDKAGRRTLHLAGLGGMCLSTVLLVVTLDLSGKNHDWAAYASILFVTTFIISFATGPGSIPWFYVSECFEQGARANANSVAVGVNWFATFLIGLCFPPVQRALKQFTFLIFTGFLVFFWLFTYKFIPETKNKSVERVLAEMKKQIGQDR</sequence>
<evidence type="ECO:0000313" key="8">
    <source>
        <dbReference type="Proteomes" id="UP000887565"/>
    </source>
</evidence>
<dbReference type="Pfam" id="PF00083">
    <property type="entry name" value="Sugar_tr"/>
    <property type="match status" value="1"/>
</dbReference>
<accession>A0A915IMI1</accession>
<name>A0A915IMI1_ROMCU</name>
<reference evidence="9" key="1">
    <citation type="submission" date="2022-11" db="UniProtKB">
        <authorList>
            <consortium name="WormBaseParasite"/>
        </authorList>
    </citation>
    <scope>IDENTIFICATION</scope>
</reference>
<feature type="transmembrane region" description="Helical" evidence="6">
    <location>
        <begin position="51"/>
        <end position="79"/>
    </location>
</feature>
<dbReference type="OMA" id="THTEMID"/>
<dbReference type="InterPro" id="IPR005828">
    <property type="entry name" value="MFS_sugar_transport-like"/>
</dbReference>
<dbReference type="Gene3D" id="1.20.1250.20">
    <property type="entry name" value="MFS general substrate transporter like domains"/>
    <property type="match status" value="1"/>
</dbReference>
<evidence type="ECO:0000259" key="7">
    <source>
        <dbReference type="PROSITE" id="PS50850"/>
    </source>
</evidence>